<dbReference type="SUPFAM" id="SSF53927">
    <property type="entry name" value="Cytidine deaminase-like"/>
    <property type="match status" value="1"/>
</dbReference>
<dbReference type="Gene3D" id="3.40.140.10">
    <property type="entry name" value="Cytidine Deaminase, domain 2"/>
    <property type="match status" value="1"/>
</dbReference>
<evidence type="ECO:0000313" key="3">
    <source>
        <dbReference type="Proteomes" id="UP001254813"/>
    </source>
</evidence>
<dbReference type="PANTHER" id="PTHR11079:SF179">
    <property type="entry name" value="TRNA(ADENINE(34)) DEAMINASE, CHLOROPLASTIC"/>
    <property type="match status" value="1"/>
</dbReference>
<accession>A0ABU2FWD0</accession>
<proteinExistence type="predicted"/>
<dbReference type="RefSeq" id="WP_310926679.1">
    <property type="nucleotide sequence ID" value="NZ_JAMQOQ010000001.1"/>
</dbReference>
<evidence type="ECO:0000313" key="2">
    <source>
        <dbReference type="EMBL" id="MDS0292840.1"/>
    </source>
</evidence>
<name>A0ABU2FWD0_9EURY</name>
<feature type="domain" description="CMP/dCMP-type deaminase" evidence="1">
    <location>
        <begin position="7"/>
        <end position="120"/>
    </location>
</feature>
<comment type="caution">
    <text evidence="2">The sequence shown here is derived from an EMBL/GenBank/DDBJ whole genome shotgun (WGS) entry which is preliminary data.</text>
</comment>
<evidence type="ECO:0000259" key="1">
    <source>
        <dbReference type="PROSITE" id="PS51747"/>
    </source>
</evidence>
<dbReference type="InterPro" id="IPR002125">
    <property type="entry name" value="CMP_dCMP_dom"/>
</dbReference>
<dbReference type="CDD" id="cd01285">
    <property type="entry name" value="nucleoside_deaminase"/>
    <property type="match status" value="1"/>
</dbReference>
<dbReference type="Pfam" id="PF00383">
    <property type="entry name" value="dCMP_cyt_deam_1"/>
    <property type="match status" value="1"/>
</dbReference>
<protein>
    <submittedName>
        <fullName evidence="2">Nucleoside deaminase</fullName>
    </submittedName>
</protein>
<sequence>MPDLDSLDHERYVERAIALAREAGARGDGPYGSLLVVDGAVVMEETNRERTEDDVALHPELTVARRMARELTPGERERAVLYTSTEPCPMCSGGLSISNVGAVVYGVSGARLAEEFGGSEGVPCGEVFERRGRDVDVVGPVLEAEALALHREFRDGDGGGGEEGN</sequence>
<keyword evidence="3" id="KW-1185">Reference proteome</keyword>
<dbReference type="Proteomes" id="UP001254813">
    <property type="component" value="Unassembled WGS sequence"/>
</dbReference>
<dbReference type="InterPro" id="IPR016193">
    <property type="entry name" value="Cytidine_deaminase-like"/>
</dbReference>
<dbReference type="PROSITE" id="PS51747">
    <property type="entry name" value="CYT_DCMP_DEAMINASES_2"/>
    <property type="match status" value="1"/>
</dbReference>
<reference evidence="2 3" key="1">
    <citation type="submission" date="2022-06" db="EMBL/GenBank/DDBJ databases">
        <title>Halogeometricum sp. a new haloarchaeum isolate from saline soil.</title>
        <authorList>
            <person name="Strakova D."/>
            <person name="Galisteo C."/>
            <person name="Sanchez-Porro C."/>
            <person name="Ventosa A."/>
        </authorList>
    </citation>
    <scope>NUCLEOTIDE SEQUENCE [LARGE SCALE GENOMIC DNA]</scope>
    <source>
        <strain evidence="3">S3BR25-2</strain>
    </source>
</reference>
<dbReference type="EMBL" id="JAMQOQ010000001">
    <property type="protein sequence ID" value="MDS0292840.1"/>
    <property type="molecule type" value="Genomic_DNA"/>
</dbReference>
<organism evidence="2 3">
    <name type="scientific">Halogeometricum luteum</name>
    <dbReference type="NCBI Taxonomy" id="2950537"/>
    <lineage>
        <taxon>Archaea</taxon>
        <taxon>Methanobacteriati</taxon>
        <taxon>Methanobacteriota</taxon>
        <taxon>Stenosarchaea group</taxon>
        <taxon>Halobacteria</taxon>
        <taxon>Halobacteriales</taxon>
        <taxon>Haloferacaceae</taxon>
        <taxon>Halogeometricum</taxon>
    </lineage>
</organism>
<gene>
    <name evidence="2" type="ORF">NDI79_01490</name>
</gene>
<dbReference type="PANTHER" id="PTHR11079">
    <property type="entry name" value="CYTOSINE DEAMINASE FAMILY MEMBER"/>
    <property type="match status" value="1"/>
</dbReference>